<dbReference type="NCBIfam" id="NF037980">
    <property type="entry name" value="T2SS_GspK"/>
    <property type="match status" value="1"/>
</dbReference>
<dbReference type="GO" id="GO:0005886">
    <property type="term" value="C:plasma membrane"/>
    <property type="evidence" value="ECO:0007669"/>
    <property type="project" value="UniProtKB-SubCell"/>
</dbReference>
<evidence type="ECO:0000259" key="11">
    <source>
        <dbReference type="Pfam" id="PF21687"/>
    </source>
</evidence>
<feature type="domain" description="T2SS protein K second SAM-like" evidence="10">
    <location>
        <begin position="217"/>
        <end position="261"/>
    </location>
</feature>
<dbReference type="SUPFAM" id="SSF81585">
    <property type="entry name" value="PsbU/PolX domain-like"/>
    <property type="match status" value="1"/>
</dbReference>
<dbReference type="InterPro" id="IPR049031">
    <property type="entry name" value="T2SSK_SAM-like_1st"/>
</dbReference>
<keyword evidence="3" id="KW-0813">Transport</keyword>
<dbReference type="PANTHER" id="PTHR38831">
    <property type="entry name" value="TYPE II SECRETION SYSTEM PROTEIN K"/>
    <property type="match status" value="1"/>
</dbReference>
<keyword evidence="8" id="KW-1133">Transmembrane helix</keyword>
<dbReference type="GO" id="GO:0009306">
    <property type="term" value="P:protein secretion"/>
    <property type="evidence" value="ECO:0007669"/>
    <property type="project" value="InterPro"/>
</dbReference>
<dbReference type="Pfam" id="PF03934">
    <property type="entry name" value="T2SSK"/>
    <property type="match status" value="1"/>
</dbReference>
<evidence type="ECO:0000313" key="13">
    <source>
        <dbReference type="Proteomes" id="UP000066284"/>
    </source>
</evidence>
<keyword evidence="9" id="KW-0472">Membrane</keyword>
<name>A0A0S4KTB4_9BACT</name>
<comment type="subcellular location">
    <subcellularLocation>
        <location evidence="1">Cell inner membrane</location>
    </subcellularLocation>
</comment>
<evidence type="ECO:0000256" key="1">
    <source>
        <dbReference type="ARBA" id="ARBA00004533"/>
    </source>
</evidence>
<evidence type="ECO:0000256" key="5">
    <source>
        <dbReference type="ARBA" id="ARBA00022519"/>
    </source>
</evidence>
<dbReference type="KEGG" id="nio:NITINOP_2297"/>
<evidence type="ECO:0000256" key="4">
    <source>
        <dbReference type="ARBA" id="ARBA00022475"/>
    </source>
</evidence>
<dbReference type="RefSeq" id="WP_062485471.1">
    <property type="nucleotide sequence ID" value="NZ_LN885086.1"/>
</dbReference>
<keyword evidence="6" id="KW-0812">Transmembrane</keyword>
<dbReference type="InterPro" id="IPR005628">
    <property type="entry name" value="GspK"/>
</dbReference>
<dbReference type="SUPFAM" id="SSF158544">
    <property type="entry name" value="GspK insert domain-like"/>
    <property type="match status" value="1"/>
</dbReference>
<dbReference type="OrthoDB" id="5398238at2"/>
<dbReference type="AlphaFoldDB" id="A0A0S4KTB4"/>
<dbReference type="Proteomes" id="UP000066284">
    <property type="component" value="Chromosome 1"/>
</dbReference>
<dbReference type="Gene3D" id="1.10.40.60">
    <property type="entry name" value="EpsJ-like"/>
    <property type="match status" value="2"/>
</dbReference>
<gene>
    <name evidence="12" type="ORF">NITINOP_2297</name>
</gene>
<evidence type="ECO:0000259" key="10">
    <source>
        <dbReference type="Pfam" id="PF03934"/>
    </source>
</evidence>
<dbReference type="Gene3D" id="3.30.1300.30">
    <property type="entry name" value="GSPII I/J protein-like"/>
    <property type="match status" value="1"/>
</dbReference>
<reference evidence="13" key="1">
    <citation type="submission" date="2015-09" db="EMBL/GenBank/DDBJ databases">
        <authorList>
            <person name="Daims H."/>
        </authorList>
    </citation>
    <scope>NUCLEOTIDE SEQUENCE [LARGE SCALE GENOMIC DNA]</scope>
</reference>
<keyword evidence="7" id="KW-0653">Protein transport</keyword>
<evidence type="ECO:0000256" key="7">
    <source>
        <dbReference type="ARBA" id="ARBA00022927"/>
    </source>
</evidence>
<keyword evidence="5" id="KW-0997">Cell inner membrane</keyword>
<sequence>MRKADERGIALLLALLALALLTAIVLEFDAEARREYREAAAFRDHVKSGTLTRAAIQAASAALQRDFLRDKRSGERFDGPLDLWALPIKNYAIGDGLLSAQIQDERGKLNLNDLVASADDPIQSKTRIDRIRRLFELLQINPDLVDALIDWLDQDDNPRPTGAESLHYQSLRPAYRAANGPLQAINDLRLIKGFTPDIIDRLARYVTVYPIEGGAPVNINTAEPAVIQALDPDITPTMASEIVQGRPYKTKEELNRIGSFVDIGAKLRASGSVYDVKSDYFSARLTITVNESVKNAFVVLHRDADKGHCTVKYLRVF</sequence>
<dbReference type="SUPFAM" id="SSF54523">
    <property type="entry name" value="Pili subunits"/>
    <property type="match status" value="1"/>
</dbReference>
<dbReference type="EMBL" id="LN885086">
    <property type="protein sequence ID" value="CUQ67269.1"/>
    <property type="molecule type" value="Genomic_DNA"/>
</dbReference>
<dbReference type="PANTHER" id="PTHR38831:SF2">
    <property type="entry name" value="TYPE II SECRETION SYSTEM PROTEIN K"/>
    <property type="match status" value="1"/>
</dbReference>
<evidence type="ECO:0000256" key="9">
    <source>
        <dbReference type="ARBA" id="ARBA00023136"/>
    </source>
</evidence>
<dbReference type="PIRSF" id="PIRSF002786">
    <property type="entry name" value="XcpX"/>
    <property type="match status" value="1"/>
</dbReference>
<dbReference type="InterPro" id="IPR045584">
    <property type="entry name" value="Pilin-like"/>
</dbReference>
<dbReference type="STRING" id="1715989.NITINOP_2297"/>
<evidence type="ECO:0000256" key="6">
    <source>
        <dbReference type="ARBA" id="ARBA00022692"/>
    </source>
</evidence>
<protein>
    <submittedName>
        <fullName evidence="12">Putative general secretion pathway protein K</fullName>
    </submittedName>
</protein>
<evidence type="ECO:0000256" key="3">
    <source>
        <dbReference type="ARBA" id="ARBA00022448"/>
    </source>
</evidence>
<dbReference type="InterPro" id="IPR049179">
    <property type="entry name" value="T2SSK_SAM-like_2nd"/>
</dbReference>
<keyword evidence="4" id="KW-1003">Cell membrane</keyword>
<evidence type="ECO:0000313" key="12">
    <source>
        <dbReference type="EMBL" id="CUQ67269.1"/>
    </source>
</evidence>
<evidence type="ECO:0000256" key="2">
    <source>
        <dbReference type="ARBA" id="ARBA00007246"/>
    </source>
</evidence>
<organism evidence="12 13">
    <name type="scientific">Candidatus Nitrospira inopinata</name>
    <dbReference type="NCBI Taxonomy" id="1715989"/>
    <lineage>
        <taxon>Bacteria</taxon>
        <taxon>Pseudomonadati</taxon>
        <taxon>Nitrospirota</taxon>
        <taxon>Nitrospiria</taxon>
        <taxon>Nitrospirales</taxon>
        <taxon>Nitrospiraceae</taxon>
        <taxon>Nitrospira</taxon>
    </lineage>
</organism>
<proteinExistence type="inferred from homology"/>
<evidence type="ECO:0000256" key="8">
    <source>
        <dbReference type="ARBA" id="ARBA00022989"/>
    </source>
</evidence>
<dbReference type="InterPro" id="IPR038072">
    <property type="entry name" value="GspK_central_sf"/>
</dbReference>
<comment type="similarity">
    <text evidence="2">Belongs to the GSP K family.</text>
</comment>
<keyword evidence="13" id="KW-1185">Reference proteome</keyword>
<dbReference type="Pfam" id="PF21687">
    <property type="entry name" value="T2SSK_1st"/>
    <property type="match status" value="1"/>
</dbReference>
<accession>A0A0S4KTB4</accession>
<feature type="domain" description="T2SS protein K first SAM-like" evidence="11">
    <location>
        <begin position="107"/>
        <end position="210"/>
    </location>
</feature>